<evidence type="ECO:0000313" key="3">
    <source>
        <dbReference type="Proteomes" id="UP001430755"/>
    </source>
</evidence>
<dbReference type="Proteomes" id="UP001430755">
    <property type="component" value="Unassembled WGS sequence"/>
</dbReference>
<dbReference type="EMBL" id="JAJMLW010000004">
    <property type="protein sequence ID" value="MCI2242814.1"/>
    <property type="molecule type" value="Genomic_DNA"/>
</dbReference>
<feature type="region of interest" description="Disordered" evidence="1">
    <location>
        <begin position="328"/>
        <end position="358"/>
    </location>
</feature>
<evidence type="ECO:0000313" key="2">
    <source>
        <dbReference type="EMBL" id="MCI2242814.1"/>
    </source>
</evidence>
<protein>
    <recommendedName>
        <fullName evidence="4">Glycosyltransferase</fullName>
    </recommendedName>
</protein>
<comment type="caution">
    <text evidence="2">The sequence shown here is derived from an EMBL/GenBank/DDBJ whole genome shotgun (WGS) entry which is preliminary data.</text>
</comment>
<dbReference type="Pfam" id="PF14305">
    <property type="entry name" value="ATPgrasp_TupA"/>
    <property type="match status" value="1"/>
</dbReference>
<dbReference type="InterPro" id="IPR029465">
    <property type="entry name" value="ATPgrasp_TupA"/>
</dbReference>
<sequence>MRIKHLLRTDFPNLYSKLKRVYQKREIEKHREMSVSAIVSELGKMYRKRIGLPLDLSDPKRYTEKIQWVKLYGCSDQSTLLSDKYAVRDWVERKIGSEYLIPLLGVWESVDEINIDELPQAFVLKTNNASGTNILVRDKREMDWRKTKRVLNDWLFMDYAYYSFELQYKDIAPRIIAEELMKPAEGESDLRDYKFLCFDGEPAYIWVDVNRNTNHARAVYNLRWELQSWNQCDYPEKVDVEKPQSFDEMIELAKILSSGFPHVRVDLYEINGRPYFGEMTFTNGSGFERIDPIEYDELLGSMWTIDSAEDPYELVKREGRPQYIEGAQTTAEGHPQISRYPRQEAKVTSAKPSGYLGR</sequence>
<dbReference type="RefSeq" id="WP_242166350.1">
    <property type="nucleotide sequence ID" value="NZ_JAJMLW010000004.1"/>
</dbReference>
<reference evidence="2" key="1">
    <citation type="submission" date="2021-11" db="EMBL/GenBank/DDBJ databases">
        <title>A Novel Adlercreutzia Species, isolated from a Allomyrina dichotoma larva feces.</title>
        <authorList>
            <person name="Suh M.K."/>
        </authorList>
    </citation>
    <scope>NUCLEOTIDE SEQUENCE</scope>
    <source>
        <strain evidence="2">JBNU-10</strain>
    </source>
</reference>
<accession>A0ABS9WJ28</accession>
<keyword evidence="3" id="KW-1185">Reference proteome</keyword>
<organism evidence="2 3">
    <name type="scientific">Adlercreutzia faecimuris</name>
    <dbReference type="NCBI Taxonomy" id="2897341"/>
    <lineage>
        <taxon>Bacteria</taxon>
        <taxon>Bacillati</taxon>
        <taxon>Actinomycetota</taxon>
        <taxon>Coriobacteriia</taxon>
        <taxon>Eggerthellales</taxon>
        <taxon>Eggerthellaceae</taxon>
        <taxon>Adlercreutzia</taxon>
    </lineage>
</organism>
<name>A0ABS9WJ28_9ACTN</name>
<gene>
    <name evidence="2" type="ORF">LPT13_10705</name>
</gene>
<evidence type="ECO:0008006" key="4">
    <source>
        <dbReference type="Google" id="ProtNLM"/>
    </source>
</evidence>
<proteinExistence type="predicted"/>
<evidence type="ECO:0000256" key="1">
    <source>
        <dbReference type="SAM" id="MobiDB-lite"/>
    </source>
</evidence>